<proteinExistence type="inferred from homology"/>
<evidence type="ECO:0000256" key="7">
    <source>
        <dbReference type="RuleBase" id="RU910716"/>
    </source>
</evidence>
<keyword evidence="5 7" id="KW-1133">Transmembrane helix</keyword>
<protein>
    <recommendedName>
        <fullName evidence="7">XK-related protein</fullName>
    </recommendedName>
</protein>
<keyword evidence="4 7" id="KW-0812">Transmembrane</keyword>
<feature type="transmembrane region" description="Helical" evidence="7">
    <location>
        <begin position="140"/>
        <end position="165"/>
    </location>
</feature>
<reference evidence="10" key="1">
    <citation type="submission" date="2025-08" db="UniProtKB">
        <authorList>
            <consortium name="RefSeq"/>
        </authorList>
    </citation>
    <scope>IDENTIFICATION</scope>
    <source>
        <tissue evidence="10">Muscle</tissue>
    </source>
</reference>
<sequence length="525" mass="61275">MDEKHQTTFDDLQKDEDVDHGNKCDGECYLDEKPQITSEHRQKDEDVDHGNKCDGECYLDEKPQITSEHRQKDEDADHGDKCDGECYNDVDMQDCSLTDEEPNFTLSQKLNIVAGIVLFIIDLFLDIVVCYQHYRKGDKGYFGITVAVIILSSLLHTLWSLCWYFKYEKASISFYQWIFRGTFSVLPLSPVLRFFEAFWYGIKIRRSNKESKNYYYDRFCSYFLDAVELRLAESFMESAPQLLIQAFIQIRIIPRNALQPTGQAYKDFIVRFVSIVSSLVSLAWSLVSYYSGLFMKYKIYFKMKIKIFMFLWHFFTIASRVMALVLFASFSLKIFSIYCGLRVVFVMSMNLGKGGRIFKGNCNTEDFLLSAVRGIISTFCYFNYKSAPIQRDYILYYTVTAIENTIFSMLWYSHSDAALLFRVPLMCFLFLSFSIGIIIMIFLLRNQKVMRKQIERMITTVHIRQLLQEYCPERTSNIKSISELKSVLADYRESLASVTTLEFLCDVNMCLSLHAIPKVLEELKN</sequence>
<evidence type="ECO:0000313" key="9">
    <source>
        <dbReference type="Proteomes" id="UP000694941"/>
    </source>
</evidence>
<evidence type="ECO:0000256" key="1">
    <source>
        <dbReference type="ARBA" id="ARBA00004651"/>
    </source>
</evidence>
<keyword evidence="6 7" id="KW-0472">Membrane</keyword>
<evidence type="ECO:0000256" key="5">
    <source>
        <dbReference type="ARBA" id="ARBA00022989"/>
    </source>
</evidence>
<accession>A0ABM1T2I5</accession>
<feature type="transmembrane region" description="Helical" evidence="7">
    <location>
        <begin position="419"/>
        <end position="444"/>
    </location>
</feature>
<dbReference type="InterPro" id="IPR018629">
    <property type="entry name" value="XK-rel"/>
</dbReference>
<evidence type="ECO:0000256" key="4">
    <source>
        <dbReference type="ARBA" id="ARBA00022692"/>
    </source>
</evidence>
<dbReference type="RefSeq" id="XP_022250091.1">
    <property type="nucleotide sequence ID" value="XM_022394383.1"/>
</dbReference>
<evidence type="ECO:0000256" key="3">
    <source>
        <dbReference type="ARBA" id="ARBA00022475"/>
    </source>
</evidence>
<comment type="subcellular location">
    <subcellularLocation>
        <location evidence="1">Cell membrane</location>
        <topology evidence="1">Multi-pass membrane protein</topology>
    </subcellularLocation>
    <subcellularLocation>
        <location evidence="7">Membrane</location>
        <topology evidence="7">Multi-pass membrane protein</topology>
    </subcellularLocation>
</comment>
<feature type="transmembrane region" description="Helical" evidence="7">
    <location>
        <begin position="268"/>
        <end position="287"/>
    </location>
</feature>
<feature type="region of interest" description="Disordered" evidence="8">
    <location>
        <begin position="1"/>
        <end position="79"/>
    </location>
</feature>
<evidence type="ECO:0000256" key="6">
    <source>
        <dbReference type="ARBA" id="ARBA00023136"/>
    </source>
</evidence>
<organism evidence="9 10">
    <name type="scientific">Limulus polyphemus</name>
    <name type="common">Atlantic horseshoe crab</name>
    <dbReference type="NCBI Taxonomy" id="6850"/>
    <lineage>
        <taxon>Eukaryota</taxon>
        <taxon>Metazoa</taxon>
        <taxon>Ecdysozoa</taxon>
        <taxon>Arthropoda</taxon>
        <taxon>Chelicerata</taxon>
        <taxon>Merostomata</taxon>
        <taxon>Xiphosura</taxon>
        <taxon>Limulidae</taxon>
        <taxon>Limulus</taxon>
    </lineage>
</organism>
<feature type="transmembrane region" description="Helical" evidence="7">
    <location>
        <begin position="394"/>
        <end position="413"/>
    </location>
</feature>
<keyword evidence="3" id="KW-1003">Cell membrane</keyword>
<comment type="similarity">
    <text evidence="2 7">Belongs to the XK family.</text>
</comment>
<dbReference type="Proteomes" id="UP000694941">
    <property type="component" value="Unplaced"/>
</dbReference>
<evidence type="ECO:0000313" key="10">
    <source>
        <dbReference type="RefSeq" id="XP_022250091.1"/>
    </source>
</evidence>
<name>A0ABM1T2I5_LIMPO</name>
<feature type="transmembrane region" description="Helical" evidence="7">
    <location>
        <begin position="307"/>
        <end position="328"/>
    </location>
</feature>
<feature type="transmembrane region" description="Helical" evidence="7">
    <location>
        <begin position="177"/>
        <end position="202"/>
    </location>
</feature>
<keyword evidence="9" id="KW-1185">Reference proteome</keyword>
<dbReference type="GeneID" id="111087513"/>
<evidence type="ECO:0000256" key="2">
    <source>
        <dbReference type="ARBA" id="ARBA00008789"/>
    </source>
</evidence>
<dbReference type="PANTHER" id="PTHR16024">
    <property type="entry name" value="XK-RELATED PROTEIN"/>
    <property type="match status" value="1"/>
</dbReference>
<evidence type="ECO:0000256" key="8">
    <source>
        <dbReference type="SAM" id="MobiDB-lite"/>
    </source>
</evidence>
<dbReference type="PANTHER" id="PTHR16024:SF6">
    <property type="entry name" value="XK-RELATED PROTEIN"/>
    <property type="match status" value="1"/>
</dbReference>
<gene>
    <name evidence="10" type="primary">LOC111087513</name>
</gene>
<dbReference type="InterPro" id="IPR050895">
    <property type="entry name" value="XK-related_scramblase"/>
</dbReference>
<feature type="transmembrane region" description="Helical" evidence="7">
    <location>
        <begin position="112"/>
        <end position="134"/>
    </location>
</feature>
<dbReference type="Pfam" id="PF09815">
    <property type="entry name" value="XK-related"/>
    <property type="match status" value="1"/>
</dbReference>